<sequence>MNSTEEFVQHFKPFIQTAWEKAGFEQPTAIQQQAVPHILQGEDIIAESPTGTGKTLAYLLPIMEKVDTKLPHIQAVILASSHELVMQIHQEIQNWGSGEGIKSAAFIGGANIKRQIDKLKKRPQIVVATPGRLLELIKIKKAKMHEVKTIVLDEADQLFVPEHISTIEQIIKSTLADRQVLVFSATVPSDAEKTAKEFMNEPELIRIKQDDTKPVSDHGFVVCQSREKVEMLRRIAFLENVKGIAFMNDIGNLDVYAQKLQYKGVPIGVLHGEVKKQERAKMIKDFRAGNIPLLLTTDVAARGLDVKGITHVVHVDLPKDTKQYIHRSGRTGRLGSTSGMVLSLVNDREVRKLKQLIRNEGIPVHEKKVKGGKVMDIKK</sequence>
<evidence type="ECO:0000256" key="2">
    <source>
        <dbReference type="ARBA" id="ARBA00022801"/>
    </source>
</evidence>
<keyword evidence="4" id="KW-0067">ATP-binding</keyword>
<dbReference type="Pfam" id="PF00271">
    <property type="entry name" value="Helicase_C"/>
    <property type="match status" value="1"/>
</dbReference>
<keyword evidence="3 7" id="KW-0347">Helicase</keyword>
<evidence type="ECO:0000313" key="8">
    <source>
        <dbReference type="Proteomes" id="UP000480185"/>
    </source>
</evidence>
<proteinExistence type="predicted"/>
<keyword evidence="1" id="KW-0547">Nucleotide-binding</keyword>
<dbReference type="GO" id="GO:0016787">
    <property type="term" value="F:hydrolase activity"/>
    <property type="evidence" value="ECO:0007669"/>
    <property type="project" value="UniProtKB-KW"/>
</dbReference>
<dbReference type="SMART" id="SM00490">
    <property type="entry name" value="HELICc"/>
    <property type="match status" value="1"/>
</dbReference>
<evidence type="ECO:0000259" key="5">
    <source>
        <dbReference type="PROSITE" id="PS51192"/>
    </source>
</evidence>
<evidence type="ECO:0000256" key="3">
    <source>
        <dbReference type="ARBA" id="ARBA00022806"/>
    </source>
</evidence>
<dbReference type="GO" id="GO:0033592">
    <property type="term" value="F:RNA strand annealing activity"/>
    <property type="evidence" value="ECO:0007669"/>
    <property type="project" value="TreeGrafter"/>
</dbReference>
<dbReference type="CDD" id="cd18787">
    <property type="entry name" value="SF2_C_DEAD"/>
    <property type="match status" value="1"/>
</dbReference>
<dbReference type="GO" id="GO:0009409">
    <property type="term" value="P:response to cold"/>
    <property type="evidence" value="ECO:0007669"/>
    <property type="project" value="TreeGrafter"/>
</dbReference>
<feature type="domain" description="Helicase C-terminal" evidence="6">
    <location>
        <begin position="230"/>
        <end position="375"/>
    </location>
</feature>
<evidence type="ECO:0000259" key="6">
    <source>
        <dbReference type="PROSITE" id="PS51194"/>
    </source>
</evidence>
<dbReference type="OrthoDB" id="9805696at2"/>
<dbReference type="AlphaFoldDB" id="A0A6G1X4D1"/>
<dbReference type="SUPFAM" id="SSF52540">
    <property type="entry name" value="P-loop containing nucleoside triphosphate hydrolases"/>
    <property type="match status" value="1"/>
</dbReference>
<dbReference type="GO" id="GO:0005524">
    <property type="term" value="F:ATP binding"/>
    <property type="evidence" value="ECO:0007669"/>
    <property type="project" value="UniProtKB-KW"/>
</dbReference>
<dbReference type="Proteomes" id="UP000480185">
    <property type="component" value="Unassembled WGS sequence"/>
</dbReference>
<gene>
    <name evidence="7" type="ORF">GH754_05820</name>
</gene>
<dbReference type="PANTHER" id="PTHR47963">
    <property type="entry name" value="DEAD-BOX ATP-DEPENDENT RNA HELICASE 47, MITOCHONDRIAL"/>
    <property type="match status" value="1"/>
</dbReference>
<dbReference type="SMART" id="SM00487">
    <property type="entry name" value="DEXDc"/>
    <property type="match status" value="1"/>
</dbReference>
<evidence type="ECO:0000256" key="4">
    <source>
        <dbReference type="ARBA" id="ARBA00022840"/>
    </source>
</evidence>
<dbReference type="InterPro" id="IPR014001">
    <property type="entry name" value="Helicase_ATP-bd"/>
</dbReference>
<dbReference type="PROSITE" id="PS51194">
    <property type="entry name" value="HELICASE_CTER"/>
    <property type="match status" value="1"/>
</dbReference>
<dbReference type="Pfam" id="PF00270">
    <property type="entry name" value="DEAD"/>
    <property type="match status" value="1"/>
</dbReference>
<dbReference type="EMBL" id="WJNH01000003">
    <property type="protein sequence ID" value="MRG85853.1"/>
    <property type="molecule type" value="Genomic_DNA"/>
</dbReference>
<accession>A0A6G1X4D1</accession>
<comment type="caution">
    <text evidence="7">The sequence shown here is derived from an EMBL/GenBank/DDBJ whole genome shotgun (WGS) entry which is preliminary data.</text>
</comment>
<name>A0A6G1X4D1_9BACI</name>
<dbReference type="PANTHER" id="PTHR47963:SF7">
    <property type="entry name" value="ATP-DEPENDENT RNA HELICASE YFML-RELATED"/>
    <property type="match status" value="1"/>
</dbReference>
<keyword evidence="8" id="KW-1185">Reference proteome</keyword>
<feature type="domain" description="Helicase ATP-binding" evidence="5">
    <location>
        <begin position="35"/>
        <end position="205"/>
    </location>
</feature>
<evidence type="ECO:0000256" key="1">
    <source>
        <dbReference type="ARBA" id="ARBA00022741"/>
    </source>
</evidence>
<dbReference type="InterPro" id="IPR001650">
    <property type="entry name" value="Helicase_C-like"/>
</dbReference>
<dbReference type="GO" id="GO:0005829">
    <property type="term" value="C:cytosol"/>
    <property type="evidence" value="ECO:0007669"/>
    <property type="project" value="TreeGrafter"/>
</dbReference>
<dbReference type="CDD" id="cd00268">
    <property type="entry name" value="DEADc"/>
    <property type="match status" value="1"/>
</dbReference>
<organism evidence="7 8">
    <name type="scientific">Salinibacillus xinjiangensis</name>
    <dbReference type="NCBI Taxonomy" id="1229268"/>
    <lineage>
        <taxon>Bacteria</taxon>
        <taxon>Bacillati</taxon>
        <taxon>Bacillota</taxon>
        <taxon>Bacilli</taxon>
        <taxon>Bacillales</taxon>
        <taxon>Bacillaceae</taxon>
        <taxon>Salinibacillus</taxon>
    </lineage>
</organism>
<dbReference type="Gene3D" id="3.40.50.300">
    <property type="entry name" value="P-loop containing nucleotide triphosphate hydrolases"/>
    <property type="match status" value="2"/>
</dbReference>
<dbReference type="RefSeq" id="WP_153727791.1">
    <property type="nucleotide sequence ID" value="NZ_WJNH01000003.1"/>
</dbReference>
<reference evidence="7 8" key="1">
    <citation type="submission" date="2019-11" db="EMBL/GenBank/DDBJ databases">
        <authorList>
            <person name="Li J."/>
        </authorList>
    </citation>
    <scope>NUCLEOTIDE SEQUENCE [LARGE SCALE GENOMIC DNA]</scope>
    <source>
        <strain evidence="7 8">J4</strain>
    </source>
</reference>
<dbReference type="InterPro" id="IPR044742">
    <property type="entry name" value="DEAD/DEAH_RhlB"/>
</dbReference>
<dbReference type="PROSITE" id="PS51192">
    <property type="entry name" value="HELICASE_ATP_BIND_1"/>
    <property type="match status" value="1"/>
</dbReference>
<dbReference type="GO" id="GO:0005840">
    <property type="term" value="C:ribosome"/>
    <property type="evidence" value="ECO:0007669"/>
    <property type="project" value="TreeGrafter"/>
</dbReference>
<dbReference type="InterPro" id="IPR027417">
    <property type="entry name" value="P-loop_NTPase"/>
</dbReference>
<dbReference type="InterPro" id="IPR050547">
    <property type="entry name" value="DEAD_box_RNA_helicases"/>
</dbReference>
<keyword evidence="2" id="KW-0378">Hydrolase</keyword>
<dbReference type="InterPro" id="IPR011545">
    <property type="entry name" value="DEAD/DEAH_box_helicase_dom"/>
</dbReference>
<dbReference type="GO" id="GO:0003724">
    <property type="term" value="F:RNA helicase activity"/>
    <property type="evidence" value="ECO:0007669"/>
    <property type="project" value="TreeGrafter"/>
</dbReference>
<protein>
    <submittedName>
        <fullName evidence="7">DEAD/DEAH box helicase</fullName>
    </submittedName>
</protein>
<evidence type="ECO:0000313" key="7">
    <source>
        <dbReference type="EMBL" id="MRG85853.1"/>
    </source>
</evidence>